<keyword evidence="2" id="KW-1185">Reference proteome</keyword>
<proteinExistence type="predicted"/>
<evidence type="ECO:0000313" key="1">
    <source>
        <dbReference type="EMBL" id="QCQ57797.1"/>
    </source>
</evidence>
<organism evidence="1 2">
    <name type="scientific">Bacillus phage vB_BtS_B83</name>
    <dbReference type="NCBI Taxonomy" id="2565501"/>
    <lineage>
        <taxon>Viruses</taxon>
        <taxon>Duplodnaviria</taxon>
        <taxon>Heunggongvirae</taxon>
        <taxon>Uroviricota</taxon>
        <taxon>Caudoviricetes</taxon>
        <taxon>Skryabinvirinae</taxon>
        <taxon>Pushchinovirus</taxon>
        <taxon>Pushchinovirus B83</taxon>
    </lineage>
</organism>
<reference evidence="1 2" key="1">
    <citation type="submission" date="2019-04" db="EMBL/GenBank/DDBJ databases">
        <title>Bacillus phage vB_BtS_B83 previously designated as a plasmid may represent new Siphoviridae genus.</title>
        <authorList>
            <person name="Piligrimova E."/>
            <person name="Kazantseva O."/>
            <person name="Zagorodny V."/>
            <person name="Shadrin A."/>
        </authorList>
    </citation>
    <scope>NUCLEOTIDE SEQUENCE [LARGE SCALE GENOMIC DNA]</scope>
</reference>
<accession>A0A4P8N4R4</accession>
<protein>
    <submittedName>
        <fullName evidence="1">Tail tube protein</fullName>
    </submittedName>
</protein>
<sequence>MADLFTVNPNNIIGGAGRLVTAAYGTKLPTTIEEIINPTTYVLAEGWKDVGATKEGIKIGRSYDEEEIEVDQFQGPVETSITKWTHDLATQLMEYTIENRQLALIGGQILQSAPKYGTPAKTKGDLGIGATIITLDEAAGQDFKVGGYLRIGTETKKIVAVNGASVTIDTGISTAASAETDVTPITALGTKYIGFGTVSEAPLFSAALITRNEKTGALAVAVFRRVKVSGESKEITKGKEKYAIPLAFKAFAESGVPTTENVFYEIEQVI</sequence>
<name>A0A4P8N4R4_9CAUD</name>
<dbReference type="EMBL" id="MK759918">
    <property type="protein sequence ID" value="QCQ57797.1"/>
    <property type="molecule type" value="Genomic_DNA"/>
</dbReference>
<dbReference type="Proteomes" id="UP000302244">
    <property type="component" value="Segment"/>
</dbReference>
<dbReference type="InterPro" id="IPR058154">
    <property type="entry name" value="Bxb1_TTP-like"/>
</dbReference>
<evidence type="ECO:0000313" key="2">
    <source>
        <dbReference type="Proteomes" id="UP000302244"/>
    </source>
</evidence>
<gene>
    <name evidence="1" type="ORF">B83_gp17</name>
</gene>
<dbReference type="Pfam" id="PF25681">
    <property type="entry name" value="Phage_TTP_17"/>
    <property type="match status" value="1"/>
</dbReference>